<dbReference type="GO" id="GO:0016798">
    <property type="term" value="F:hydrolase activity, acting on glycosyl bonds"/>
    <property type="evidence" value="ECO:0007669"/>
    <property type="project" value="InterPro"/>
</dbReference>
<dbReference type="Gene3D" id="2.60.40.10">
    <property type="entry name" value="Immunoglobulins"/>
    <property type="match status" value="1"/>
</dbReference>
<keyword evidence="4" id="KW-1185">Reference proteome</keyword>
<gene>
    <name evidence="3" type="ORF">pgond44_05215</name>
</gene>
<name>N1WNQ5_9FLAO</name>
<dbReference type="InterPro" id="IPR035986">
    <property type="entry name" value="PKD_dom_sf"/>
</dbReference>
<dbReference type="InterPro" id="IPR022409">
    <property type="entry name" value="PKD/Chitinase_dom"/>
</dbReference>
<dbReference type="EMBL" id="APLF01000004">
    <property type="protein sequence ID" value="EMY81916.1"/>
    <property type="molecule type" value="Genomic_DNA"/>
</dbReference>
<proteinExistence type="predicted"/>
<dbReference type="STRING" id="1189619.pgond44_05215"/>
<keyword evidence="1" id="KW-0378">Hydrolase</keyword>
<dbReference type="InterPro" id="IPR013783">
    <property type="entry name" value="Ig-like_fold"/>
</dbReference>
<accession>N1WNQ5</accession>
<dbReference type="SUPFAM" id="SSF49299">
    <property type="entry name" value="PKD domain"/>
    <property type="match status" value="1"/>
</dbReference>
<dbReference type="SUPFAM" id="SSF49785">
    <property type="entry name" value="Galactose-binding domain-like"/>
    <property type="match status" value="1"/>
</dbReference>
<dbReference type="PROSITE" id="PS51257">
    <property type="entry name" value="PROKAR_LIPOPROTEIN"/>
    <property type="match status" value="1"/>
</dbReference>
<dbReference type="InterPro" id="IPR008979">
    <property type="entry name" value="Galactose-bd-like_sf"/>
</dbReference>
<comment type="caution">
    <text evidence="3">The sequence shown here is derived from an EMBL/GenBank/DDBJ whole genome shotgun (WGS) entry which is preliminary data.</text>
</comment>
<dbReference type="InterPro" id="IPR000601">
    <property type="entry name" value="PKD_dom"/>
</dbReference>
<evidence type="ECO:0000256" key="1">
    <source>
        <dbReference type="ARBA" id="ARBA00022801"/>
    </source>
</evidence>
<dbReference type="PATRIC" id="fig|1189619.4.peg.1080"/>
<reference evidence="3 4" key="1">
    <citation type="journal article" date="2014" name="Genome Biol. Evol.">
        <title>Extensive gene acquisition in the extremely psychrophilic bacterial species Psychroflexus torquis and the link to sea-ice ecosystem specialism.</title>
        <authorList>
            <person name="Feng S."/>
            <person name="Powell S.M."/>
            <person name="Wilson R."/>
            <person name="Bowman J.P."/>
        </authorList>
    </citation>
    <scope>NUCLEOTIDE SEQUENCE [LARGE SCALE GENOMIC DNA]</scope>
    <source>
        <strain evidence="3 4">ACAM 44</strain>
    </source>
</reference>
<dbReference type="eggNOG" id="COG3291">
    <property type="taxonomic scope" value="Bacteria"/>
</dbReference>
<dbReference type="Proteomes" id="UP000012317">
    <property type="component" value="Unassembled WGS sequence"/>
</dbReference>
<organism evidence="3 4">
    <name type="scientific">Psychroflexus gondwanensis ACAM 44</name>
    <dbReference type="NCBI Taxonomy" id="1189619"/>
    <lineage>
        <taxon>Bacteria</taxon>
        <taxon>Pseudomonadati</taxon>
        <taxon>Bacteroidota</taxon>
        <taxon>Flavobacteriia</taxon>
        <taxon>Flavobacteriales</taxon>
        <taxon>Flavobacteriaceae</taxon>
        <taxon>Psychroflexus</taxon>
    </lineage>
</organism>
<dbReference type="Gene3D" id="2.60.120.260">
    <property type="entry name" value="Galactose-binding domain-like"/>
    <property type="match status" value="1"/>
</dbReference>
<evidence type="ECO:0000313" key="3">
    <source>
        <dbReference type="EMBL" id="EMY81916.1"/>
    </source>
</evidence>
<sequence length="258" mass="27989">MKILKYNILIVFFLCIGSGFIFQSCEDDDDMSNELVARFTQTINQSTGTVTFINLSENAISYSWNFGDGSSSSFINPVKSYEEGGSYTVTLQVTGGNGDTASFQDTFIVDEQFGGGLLINGDFENGSEGWIVGVDDNVPAPVVTENDNSFYEVNITNPDPNQPFLVNVSQKVAITQGETYVLTFEAWSDGDRTLIAGIGLSGGDFSNDTQTVNLTDTQQQFEITLSSQEFGALDARVLFDSNGDAGLVRIDNVSLNLQ</sequence>
<dbReference type="Pfam" id="PF02018">
    <property type="entry name" value="CBM_4_9"/>
    <property type="match status" value="1"/>
</dbReference>
<evidence type="ECO:0000313" key="4">
    <source>
        <dbReference type="Proteomes" id="UP000012317"/>
    </source>
</evidence>
<evidence type="ECO:0000259" key="2">
    <source>
        <dbReference type="PROSITE" id="PS50093"/>
    </source>
</evidence>
<feature type="domain" description="PKD" evidence="2">
    <location>
        <begin position="56"/>
        <end position="109"/>
    </location>
</feature>
<protein>
    <submittedName>
        <fullName evidence="3">Carbohydrate-binding lipoprotein, E-set superfamily</fullName>
    </submittedName>
</protein>
<dbReference type="PROSITE" id="PS50093">
    <property type="entry name" value="PKD"/>
    <property type="match status" value="1"/>
</dbReference>
<dbReference type="AlphaFoldDB" id="N1WNQ5"/>
<dbReference type="InterPro" id="IPR003305">
    <property type="entry name" value="CenC_carb-bd"/>
</dbReference>
<dbReference type="SMART" id="SM00089">
    <property type="entry name" value="PKD"/>
    <property type="match status" value="1"/>
</dbReference>
<dbReference type="Pfam" id="PF18911">
    <property type="entry name" value="PKD_4"/>
    <property type="match status" value="1"/>
</dbReference>
<dbReference type="CDD" id="cd00146">
    <property type="entry name" value="PKD"/>
    <property type="match status" value="1"/>
</dbReference>
<dbReference type="RefSeq" id="WP_003437549.1">
    <property type="nucleotide sequence ID" value="NZ_APLF01000004.1"/>
</dbReference>
<keyword evidence="3" id="KW-0449">Lipoprotein</keyword>